<feature type="domain" description="ABC transporter" evidence="13">
    <location>
        <begin position="1254"/>
        <end position="1492"/>
    </location>
</feature>
<evidence type="ECO:0000256" key="8">
    <source>
        <dbReference type="ARBA" id="ARBA00022989"/>
    </source>
</evidence>
<dbReference type="Pfam" id="PF00664">
    <property type="entry name" value="ABC_membrane"/>
    <property type="match status" value="2"/>
</dbReference>
<dbReference type="SMART" id="SM00382">
    <property type="entry name" value="AAA"/>
    <property type="match status" value="2"/>
</dbReference>
<proteinExistence type="inferred from homology"/>
<dbReference type="GO" id="GO:0005524">
    <property type="term" value="F:ATP binding"/>
    <property type="evidence" value="ECO:0007669"/>
    <property type="project" value="UniProtKB-KW"/>
</dbReference>
<dbReference type="Pfam" id="PF24357">
    <property type="entry name" value="TMD0_ABC"/>
    <property type="match status" value="1"/>
</dbReference>
<dbReference type="SUPFAM" id="SSF90123">
    <property type="entry name" value="ABC transporter transmembrane region"/>
    <property type="match status" value="2"/>
</dbReference>
<dbReference type="CDD" id="cd18580">
    <property type="entry name" value="ABC_6TM_ABCC_D2"/>
    <property type="match status" value="1"/>
</dbReference>
<dbReference type="CDD" id="cd03250">
    <property type="entry name" value="ABCC_MRP_domain1"/>
    <property type="match status" value="1"/>
</dbReference>
<accession>A0AA39WGX4</accession>
<evidence type="ECO:0000259" key="13">
    <source>
        <dbReference type="PROSITE" id="PS50893"/>
    </source>
</evidence>
<dbReference type="PROSITE" id="PS50929">
    <property type="entry name" value="ABC_TM1F"/>
    <property type="match status" value="2"/>
</dbReference>
<dbReference type="CDD" id="cd03244">
    <property type="entry name" value="ABCC_MRP_domain2"/>
    <property type="match status" value="1"/>
</dbReference>
<evidence type="ECO:0000256" key="12">
    <source>
        <dbReference type="SAM" id="Phobius"/>
    </source>
</evidence>
<keyword evidence="4" id="KW-1003">Cell membrane</keyword>
<dbReference type="InterPro" id="IPR027417">
    <property type="entry name" value="P-loop_NTPase"/>
</dbReference>
<feature type="transmembrane region" description="Helical" evidence="12">
    <location>
        <begin position="34"/>
        <end position="53"/>
    </location>
</feature>
<feature type="transmembrane region" description="Helical" evidence="12">
    <location>
        <begin position="1183"/>
        <end position="1202"/>
    </location>
</feature>
<feature type="transmembrane region" description="Helical" evidence="12">
    <location>
        <begin position="928"/>
        <end position="953"/>
    </location>
</feature>
<dbReference type="PANTHER" id="PTHR24223">
    <property type="entry name" value="ATP-BINDING CASSETTE SUB-FAMILY C"/>
    <property type="match status" value="1"/>
</dbReference>
<dbReference type="PROSITE" id="PS00211">
    <property type="entry name" value="ABC_TRANSPORTER_1"/>
    <property type="match status" value="1"/>
</dbReference>
<dbReference type="SUPFAM" id="SSF52540">
    <property type="entry name" value="P-loop containing nucleoside triphosphate hydrolases"/>
    <property type="match status" value="2"/>
</dbReference>
<dbReference type="GO" id="GO:0016887">
    <property type="term" value="F:ATP hydrolysis activity"/>
    <property type="evidence" value="ECO:0007669"/>
    <property type="project" value="InterPro"/>
</dbReference>
<sequence>MTTISCQADSDRSFGPRVDPGCRSFDFTLQFEDIFFTCLPAAVFLILAPLRILPLFKRAVTSESRRPKLLAGKLFALSSLFAVQLAFLVLRTRSQQYGTRISVAADVLALLATGTALALSILDHKRSSRPSTLLSLYLSVSIILSIARTRTTWLLVPLGSLGSAVAVPVLTTAIFALTVTALVLESIENKSRLVTENKKSRAPEEYSGFWTRTCFTWLVTTFRLGYSNILSVHHLPALDAKLESQLLGEKLVATWEKYNHQGRHSLLRACLQSYFFSFASPVIPRLCLTAFTFCQPFLINTAIAFVGQTDPDGNHGKGLIGAWALVYMGLAISSSIYQYQAVRFTTRLRGGLIALVFKHAMQTRGADMEEITAVTLMGTDVERIAESMRSFHDVWASLLDIVIAGWLLGQQLSLACLAPIMLVVVFIGATSKISVLTKTAQRHWIERIQERLRITTSMLGDMKAVKMLGLTKAMSTIVQDRRVEEINTSKSFRKLLVVNLLFSLTPINLAPVVTFAVYVIISVFWRHETLLTAQAFTSIALIALLTTPVVAFIQLSPAIWQCTASFERIQKFCNYGLSSIPQTTSEKDLIPSLEASHDLELLRPRNSSHAAVNTAPKPAPPRKHIISFKGQSFGWDKKGSPVLKNLKVEIDQGGVTAIVGSVGCGKSAFLNTLLGEMAVSPATNISDKASEGGTRGADGTTAYCSQQPWLHNSSIRQNILGVSPYHPKWYDSVISACGLDTDITQLPRGDGTRVGSKGVNLSGGQKQRIALARAIYSRKTVYILDDVFSGMDVDTVNRISSRLFGQRTGLLRKNDITVVIATHSHKIMSLADTIIALKDGEILEIGSPAALLDSSDGYVGKLGLSLSSSGDGILDQKSDAQHSEASQTVEILNQGDSSVIEDTEGPLLTDMRRKNGDLSVYKYYAETAGYLVVSLYVASIIVLVFCTEFSAVWVKWWSDTNTAEPNKDVGMYIGVYTMFGVLATLGATAACWFAFVSIISNTAVGLHFDLLNATLKAPFRFFATIDSGDLLNRFSQDMELIDMDLPSRMVNYTSTAVTILAKIAILAIFSQYLGAAIPVIGTVVYFLQRFYLQTSRQVRLLGIEAAAPLYTHFTESVAGAATIRAFGWQTHYQERNHEFIDTLQRPAYLQKCIQTWLAFVLNLIVAVLAVVLVGTVVTWHNKFSTGSVGVSLVMVIGFSEALTRLIQQWTRMESSVGAVARIQRFVADTESEEITADTGVAAVIPIGWPQAGALEFENVVVSYELLDEPILKNISLSIQPRQHIAICGRSGSGKTSLILSLLKMIEAQKGKITLDGVDISTLSHAYVRSHVINVVPQDPFLMPGSIRFNLDPLQSLSAVPDGEEMMIRALERVGLWAIIKDQHGGLDGEMDETMWSAGQKQLFCLARAMVKKCKVVVLDEAMSSVDSETESVMQEIIDTEFRGCTVLAVMHRLRHVSRYDRVALLDDGALVEFGDPEELMAGDTRFAKLCRMNGN</sequence>
<evidence type="ECO:0000256" key="9">
    <source>
        <dbReference type="ARBA" id="ARBA00023136"/>
    </source>
</evidence>
<dbReference type="InterPro" id="IPR003439">
    <property type="entry name" value="ABC_transporter-like_ATP-bd"/>
</dbReference>
<comment type="caution">
    <text evidence="15">The sequence shown here is derived from an EMBL/GenBank/DDBJ whole genome shotgun (WGS) entry which is preliminary data.</text>
</comment>
<dbReference type="FunFam" id="3.40.50.300:FF:002145">
    <property type="entry name" value="ABC transporter (MsbA subfamily)"/>
    <property type="match status" value="1"/>
</dbReference>
<dbReference type="PROSITE" id="PS50893">
    <property type="entry name" value="ABC_TRANSPORTER_2"/>
    <property type="match status" value="2"/>
</dbReference>
<feature type="transmembrane region" description="Helical" evidence="12">
    <location>
        <begin position="418"/>
        <end position="437"/>
    </location>
</feature>
<organism evidence="15 16">
    <name type="scientific">Bombardia bombarda</name>
    <dbReference type="NCBI Taxonomy" id="252184"/>
    <lineage>
        <taxon>Eukaryota</taxon>
        <taxon>Fungi</taxon>
        <taxon>Dikarya</taxon>
        <taxon>Ascomycota</taxon>
        <taxon>Pezizomycotina</taxon>
        <taxon>Sordariomycetes</taxon>
        <taxon>Sordariomycetidae</taxon>
        <taxon>Sordariales</taxon>
        <taxon>Lasiosphaeriaceae</taxon>
        <taxon>Bombardia</taxon>
    </lineage>
</organism>
<dbReference type="Proteomes" id="UP001174934">
    <property type="component" value="Unassembled WGS sequence"/>
</dbReference>
<feature type="transmembrane region" description="Helical" evidence="12">
    <location>
        <begin position="496"/>
        <end position="525"/>
    </location>
</feature>
<evidence type="ECO:0000256" key="2">
    <source>
        <dbReference type="ARBA" id="ARBA00009726"/>
    </source>
</evidence>
<keyword evidence="8 12" id="KW-1133">Transmembrane helix</keyword>
<feature type="transmembrane region" description="Helical" evidence="12">
    <location>
        <begin position="394"/>
        <end position="412"/>
    </location>
</feature>
<dbReference type="InterPro" id="IPR050173">
    <property type="entry name" value="ABC_transporter_C-like"/>
</dbReference>
<dbReference type="FunFam" id="1.20.1560.10:FF:000055">
    <property type="entry name" value="ABC multidrug transporter (Eurofung)"/>
    <property type="match status" value="1"/>
</dbReference>
<comment type="subcellular location">
    <subcellularLocation>
        <location evidence="1">Cell membrane</location>
        <topology evidence="1">Multi-pass membrane protein</topology>
    </subcellularLocation>
</comment>
<gene>
    <name evidence="15" type="ORF">B0T17DRAFT_646772</name>
</gene>
<evidence type="ECO:0000256" key="6">
    <source>
        <dbReference type="ARBA" id="ARBA00022741"/>
    </source>
</evidence>
<dbReference type="InterPro" id="IPR017871">
    <property type="entry name" value="ABC_transporter-like_CS"/>
</dbReference>
<evidence type="ECO:0000313" key="15">
    <source>
        <dbReference type="EMBL" id="KAK0615177.1"/>
    </source>
</evidence>
<name>A0AA39WGX4_9PEZI</name>
<reference evidence="15" key="1">
    <citation type="submission" date="2023-06" db="EMBL/GenBank/DDBJ databases">
        <title>Genome-scale phylogeny and comparative genomics of the fungal order Sordariales.</title>
        <authorList>
            <consortium name="Lawrence Berkeley National Laboratory"/>
            <person name="Hensen N."/>
            <person name="Bonometti L."/>
            <person name="Westerberg I."/>
            <person name="Brannstrom I.O."/>
            <person name="Guillou S."/>
            <person name="Cros-Aarteil S."/>
            <person name="Calhoun S."/>
            <person name="Haridas S."/>
            <person name="Kuo A."/>
            <person name="Mondo S."/>
            <person name="Pangilinan J."/>
            <person name="Riley R."/>
            <person name="LaButti K."/>
            <person name="Andreopoulos B."/>
            <person name="Lipzen A."/>
            <person name="Chen C."/>
            <person name="Yanf M."/>
            <person name="Daum C."/>
            <person name="Ng V."/>
            <person name="Clum A."/>
            <person name="Steindorff A."/>
            <person name="Ohm R."/>
            <person name="Martin F."/>
            <person name="Silar P."/>
            <person name="Natvig D."/>
            <person name="Lalanne C."/>
            <person name="Gautier V."/>
            <person name="Ament-velasquez S.L."/>
            <person name="Kruys A."/>
            <person name="Hutchinson M.I."/>
            <person name="Powell A.J."/>
            <person name="Barry K."/>
            <person name="Miller A.N."/>
            <person name="Grigoriev I.V."/>
            <person name="Debuchy R."/>
            <person name="Gladieux P."/>
            <person name="Thoren M.H."/>
            <person name="Johannesson H."/>
        </authorList>
    </citation>
    <scope>NUCLEOTIDE SEQUENCE</scope>
    <source>
        <strain evidence="15">SMH3391-2</strain>
    </source>
</reference>
<dbReference type="Pfam" id="PF00005">
    <property type="entry name" value="ABC_tran"/>
    <property type="match status" value="2"/>
</dbReference>
<dbReference type="InterPro" id="IPR036640">
    <property type="entry name" value="ABC1_TM_sf"/>
</dbReference>
<protein>
    <submittedName>
        <fullName evidence="15">ABC transporter</fullName>
    </submittedName>
</protein>
<keyword evidence="6" id="KW-0547">Nucleotide-binding</keyword>
<keyword evidence="5 12" id="KW-0812">Transmembrane</keyword>
<dbReference type="Gene3D" id="3.40.50.300">
    <property type="entry name" value="P-loop containing nucleotide triphosphate hydrolases"/>
    <property type="match status" value="2"/>
</dbReference>
<keyword evidence="16" id="KW-1185">Reference proteome</keyword>
<evidence type="ECO:0000259" key="14">
    <source>
        <dbReference type="PROSITE" id="PS50929"/>
    </source>
</evidence>
<feature type="transmembrane region" description="Helical" evidence="12">
    <location>
        <begin position="74"/>
        <end position="91"/>
    </location>
</feature>
<dbReference type="InterPro" id="IPR044746">
    <property type="entry name" value="ABCC_6TM_D1"/>
</dbReference>
<evidence type="ECO:0000256" key="11">
    <source>
        <dbReference type="ARBA" id="ARBA00059074"/>
    </source>
</evidence>
<feature type="transmembrane region" description="Helical" evidence="12">
    <location>
        <begin position="531"/>
        <end position="553"/>
    </location>
</feature>
<dbReference type="GO" id="GO:0005886">
    <property type="term" value="C:plasma membrane"/>
    <property type="evidence" value="ECO:0007669"/>
    <property type="project" value="UniProtKB-SubCell"/>
</dbReference>
<keyword evidence="10" id="KW-0325">Glycoprotein</keyword>
<feature type="transmembrane region" description="Helical" evidence="12">
    <location>
        <begin position="161"/>
        <end position="184"/>
    </location>
</feature>
<evidence type="ECO:0000256" key="7">
    <source>
        <dbReference type="ARBA" id="ARBA00022840"/>
    </source>
</evidence>
<dbReference type="CDD" id="cd18579">
    <property type="entry name" value="ABC_6TM_ABCC_D1"/>
    <property type="match status" value="1"/>
</dbReference>
<feature type="transmembrane region" description="Helical" evidence="12">
    <location>
        <begin position="286"/>
        <end position="307"/>
    </location>
</feature>
<evidence type="ECO:0000313" key="16">
    <source>
        <dbReference type="Proteomes" id="UP001174934"/>
    </source>
</evidence>
<keyword evidence="9 12" id="KW-0472">Membrane</keyword>
<dbReference type="InterPro" id="IPR044726">
    <property type="entry name" value="ABCC_6TM_D2"/>
</dbReference>
<dbReference type="Gene3D" id="1.20.1560.10">
    <property type="entry name" value="ABC transporter type 1, transmembrane domain"/>
    <property type="match status" value="2"/>
</dbReference>
<feature type="domain" description="ABC transmembrane type-1" evidence="14">
    <location>
        <begin position="935"/>
        <end position="1214"/>
    </location>
</feature>
<feature type="transmembrane region" description="Helical" evidence="12">
    <location>
        <begin position="103"/>
        <end position="122"/>
    </location>
</feature>
<evidence type="ECO:0000256" key="10">
    <source>
        <dbReference type="ARBA" id="ARBA00023180"/>
    </source>
</evidence>
<feature type="transmembrane region" description="Helical" evidence="12">
    <location>
        <begin position="1075"/>
        <end position="1092"/>
    </location>
</feature>
<feature type="transmembrane region" description="Helical" evidence="12">
    <location>
        <begin position="134"/>
        <end position="155"/>
    </location>
</feature>
<dbReference type="GO" id="GO:0140359">
    <property type="term" value="F:ABC-type transporter activity"/>
    <property type="evidence" value="ECO:0007669"/>
    <property type="project" value="InterPro"/>
</dbReference>
<dbReference type="PANTHER" id="PTHR24223:SF404">
    <property type="entry name" value="ABC MULTIDRUG TRANSPORTER (EUROFUNG)-RELATED"/>
    <property type="match status" value="1"/>
</dbReference>
<dbReference type="InterPro" id="IPR056227">
    <property type="entry name" value="TMD0_ABC"/>
</dbReference>
<feature type="transmembrane region" description="Helical" evidence="12">
    <location>
        <begin position="973"/>
        <end position="999"/>
    </location>
</feature>
<evidence type="ECO:0000256" key="5">
    <source>
        <dbReference type="ARBA" id="ARBA00022692"/>
    </source>
</evidence>
<feature type="transmembrane region" description="Helical" evidence="12">
    <location>
        <begin position="319"/>
        <end position="339"/>
    </location>
</feature>
<keyword evidence="3" id="KW-0813">Transport</keyword>
<keyword evidence="7" id="KW-0067">ATP-binding</keyword>
<evidence type="ECO:0000256" key="3">
    <source>
        <dbReference type="ARBA" id="ARBA00022448"/>
    </source>
</evidence>
<feature type="domain" description="ABC transmembrane type-1" evidence="14">
    <location>
        <begin position="286"/>
        <end position="559"/>
    </location>
</feature>
<evidence type="ECO:0000256" key="1">
    <source>
        <dbReference type="ARBA" id="ARBA00004651"/>
    </source>
</evidence>
<feature type="transmembrane region" description="Helical" evidence="12">
    <location>
        <begin position="1155"/>
        <end position="1177"/>
    </location>
</feature>
<dbReference type="InterPro" id="IPR011527">
    <property type="entry name" value="ABC1_TM_dom"/>
</dbReference>
<feature type="domain" description="ABC transporter" evidence="13">
    <location>
        <begin position="626"/>
        <end position="864"/>
    </location>
</feature>
<comment type="function">
    <text evidence="11">ABC-type transporter; part of the gene cluster that mediates the biosynthesis of the phomopsins, a group of hexapeptide mycotoxins which infects lupins and causes lupinosis disease in livestock.</text>
</comment>
<comment type="similarity">
    <text evidence="2">Belongs to the ABC transporter superfamily. ABCC family. Conjugate transporter (TC 3.A.1.208) subfamily.</text>
</comment>
<evidence type="ECO:0000256" key="4">
    <source>
        <dbReference type="ARBA" id="ARBA00022475"/>
    </source>
</evidence>
<dbReference type="EMBL" id="JAULSR010000007">
    <property type="protein sequence ID" value="KAK0615177.1"/>
    <property type="molecule type" value="Genomic_DNA"/>
</dbReference>
<dbReference type="FunFam" id="1.20.1560.10:FF:000066">
    <property type="entry name" value="ABC multidrug transporter (Eurofung)"/>
    <property type="match status" value="1"/>
</dbReference>
<dbReference type="InterPro" id="IPR003593">
    <property type="entry name" value="AAA+_ATPase"/>
</dbReference>